<dbReference type="AlphaFoldDB" id="A0A1V9X277"/>
<reference evidence="1 2" key="1">
    <citation type="journal article" date="2017" name="Gigascience">
        <title>Draft genome of the honey bee ectoparasitic mite, Tropilaelaps mercedesae, is shaped by the parasitic life history.</title>
        <authorList>
            <person name="Dong X."/>
            <person name="Armstrong S.D."/>
            <person name="Xia D."/>
            <person name="Makepeace B.L."/>
            <person name="Darby A.C."/>
            <person name="Kadowaki T."/>
        </authorList>
    </citation>
    <scope>NUCLEOTIDE SEQUENCE [LARGE SCALE GENOMIC DNA]</scope>
    <source>
        <strain evidence="1">Wuxi-XJTLU</strain>
    </source>
</reference>
<evidence type="ECO:0000313" key="2">
    <source>
        <dbReference type="Proteomes" id="UP000192247"/>
    </source>
</evidence>
<keyword evidence="2" id="KW-1185">Reference proteome</keyword>
<accession>A0A1V9X277</accession>
<dbReference type="PANTHER" id="PTHR43143:SF1">
    <property type="entry name" value="SERINE_THREONINE-PROTEIN PHOSPHATASE CPPED1"/>
    <property type="match status" value="1"/>
</dbReference>
<evidence type="ECO:0000313" key="1">
    <source>
        <dbReference type="EMBL" id="OQR67352.1"/>
    </source>
</evidence>
<sequence>MEPVPRRTKDRKALAFDDEKEQAWAGPFCFIQAADTQFGMIDSYINKVDEASVTWNAEINRTQAAIEAANKMNPKPRFFVVCGDLVDAMPDTAHRRAQEKDWNKVFQDLDNTIPLDYVQAFGSDDYFTFWCGGIFNIVLNSQFFEDCSQVPDLAEQHMLWIDRQLAVAKEKAATHVVIFQHIPFFLQKATEEKQYFNLDPAFRLRMLDKFVEAGVKAIFCGHYHRNGGGMYRRMEEIVTTAVGAALGDNEPSGLRVICVYQNRLEHTYYPLESIPRNIELKEE</sequence>
<dbReference type="SUPFAM" id="SSF56300">
    <property type="entry name" value="Metallo-dependent phosphatases"/>
    <property type="match status" value="1"/>
</dbReference>
<dbReference type="Gene3D" id="3.60.21.10">
    <property type="match status" value="1"/>
</dbReference>
<dbReference type="InterPro" id="IPR029052">
    <property type="entry name" value="Metallo-depent_PP-like"/>
</dbReference>
<gene>
    <name evidence="1" type="ORF">BIW11_13576</name>
</gene>
<dbReference type="InterPro" id="IPR051918">
    <property type="entry name" value="STPP_CPPED1"/>
</dbReference>
<organism evidence="1 2">
    <name type="scientific">Tropilaelaps mercedesae</name>
    <dbReference type="NCBI Taxonomy" id="418985"/>
    <lineage>
        <taxon>Eukaryota</taxon>
        <taxon>Metazoa</taxon>
        <taxon>Ecdysozoa</taxon>
        <taxon>Arthropoda</taxon>
        <taxon>Chelicerata</taxon>
        <taxon>Arachnida</taxon>
        <taxon>Acari</taxon>
        <taxon>Parasitiformes</taxon>
        <taxon>Mesostigmata</taxon>
        <taxon>Gamasina</taxon>
        <taxon>Dermanyssoidea</taxon>
        <taxon>Laelapidae</taxon>
        <taxon>Tropilaelaps</taxon>
    </lineage>
</organism>
<comment type="caution">
    <text evidence="1">The sequence shown here is derived from an EMBL/GenBank/DDBJ whole genome shotgun (WGS) entry which is preliminary data.</text>
</comment>
<dbReference type="EMBL" id="MNPL01029034">
    <property type="protein sequence ID" value="OQR67352.1"/>
    <property type="molecule type" value="Genomic_DNA"/>
</dbReference>
<protein>
    <submittedName>
        <fullName evidence="1">Calcineurin phosphoesterase domain-containing protein 1-like</fullName>
    </submittedName>
</protein>
<name>A0A1V9X277_9ACAR</name>
<dbReference type="InParanoid" id="A0A1V9X277"/>
<dbReference type="STRING" id="418985.A0A1V9X277"/>
<proteinExistence type="predicted"/>
<dbReference type="PANTHER" id="PTHR43143">
    <property type="entry name" value="METALLOPHOSPHOESTERASE, CALCINEURIN SUPERFAMILY"/>
    <property type="match status" value="1"/>
</dbReference>
<dbReference type="OrthoDB" id="45007at2759"/>
<dbReference type="Proteomes" id="UP000192247">
    <property type="component" value="Unassembled WGS sequence"/>
</dbReference>